<evidence type="ECO:0000313" key="8">
    <source>
        <dbReference type="Ensembl" id="ENSATEP00000047840.1"/>
    </source>
</evidence>
<dbReference type="AlphaFoldDB" id="A0A7N6AH59"/>
<evidence type="ECO:0000256" key="1">
    <source>
        <dbReference type="ARBA" id="ARBA00004123"/>
    </source>
</evidence>
<feature type="domain" description="BRCT" evidence="7">
    <location>
        <begin position="332"/>
        <end position="425"/>
    </location>
</feature>
<dbReference type="CDD" id="cd18440">
    <property type="entry name" value="BRCT_PAXIP1_rpt6"/>
    <property type="match status" value="1"/>
</dbReference>
<protein>
    <recommendedName>
        <fullName evidence="4">PAX-interacting protein 1</fullName>
    </recommendedName>
    <alternativeName>
        <fullName evidence="5">PAX transactivation activation domain-interacting protein</fullName>
    </alternativeName>
</protein>
<dbReference type="InterPro" id="IPR036420">
    <property type="entry name" value="BRCT_dom_sf"/>
</dbReference>
<evidence type="ECO:0000256" key="6">
    <source>
        <dbReference type="SAM" id="MobiDB-lite"/>
    </source>
</evidence>
<comment type="subcellular location">
    <subcellularLocation>
        <location evidence="1">Nucleus</location>
    </subcellularLocation>
</comment>
<dbReference type="SUPFAM" id="SSF52113">
    <property type="entry name" value="BRCT domain"/>
    <property type="match status" value="5"/>
</dbReference>
<accession>A0A7N6AH59</accession>
<feature type="compositionally biased region" description="Polar residues" evidence="6">
    <location>
        <begin position="190"/>
        <end position="199"/>
    </location>
</feature>
<feature type="domain" description="BRCT" evidence="7">
    <location>
        <begin position="593"/>
        <end position="674"/>
    </location>
</feature>
<dbReference type="GeneTree" id="ENSGT00940000155757"/>
<dbReference type="CDD" id="cd17712">
    <property type="entry name" value="BRCT_PAXIP1_rpt5"/>
    <property type="match status" value="1"/>
</dbReference>
<dbReference type="InterPro" id="IPR001357">
    <property type="entry name" value="BRCT_dom"/>
</dbReference>
<keyword evidence="3" id="KW-0539">Nucleus</keyword>
<dbReference type="Proteomes" id="UP000265040">
    <property type="component" value="Chromosome 17"/>
</dbReference>
<dbReference type="CDD" id="cd17711">
    <property type="entry name" value="BRCT_PAXIP1_rpt3"/>
    <property type="match status" value="1"/>
</dbReference>
<dbReference type="CDD" id="cd17730">
    <property type="entry name" value="BRCT_PAXIP1_rpt4"/>
    <property type="match status" value="1"/>
</dbReference>
<dbReference type="GO" id="GO:0005634">
    <property type="term" value="C:nucleus"/>
    <property type="evidence" value="ECO:0007669"/>
    <property type="project" value="UniProtKB-SubCell"/>
</dbReference>
<feature type="domain" description="BRCT" evidence="7">
    <location>
        <begin position="83"/>
        <end position="172"/>
    </location>
</feature>
<reference evidence="8" key="2">
    <citation type="submission" date="2025-08" db="UniProtKB">
        <authorList>
            <consortium name="Ensembl"/>
        </authorList>
    </citation>
    <scope>IDENTIFICATION</scope>
</reference>
<dbReference type="PROSITE" id="PS50172">
    <property type="entry name" value="BRCT"/>
    <property type="match status" value="5"/>
</dbReference>
<feature type="domain" description="BRCT" evidence="7">
    <location>
        <begin position="1"/>
        <end position="82"/>
    </location>
</feature>
<proteinExistence type="predicted"/>
<reference evidence="8" key="1">
    <citation type="submission" date="2021-04" db="EMBL/GenBank/DDBJ databases">
        <authorList>
            <consortium name="Wellcome Sanger Institute Data Sharing"/>
        </authorList>
    </citation>
    <scope>NUCLEOTIDE SEQUENCE [LARGE SCALE GENOMIC DNA]</scope>
</reference>
<keyword evidence="2" id="KW-0227">DNA damage</keyword>
<feature type="region of interest" description="Disordered" evidence="6">
    <location>
        <begin position="173"/>
        <end position="257"/>
    </location>
</feature>
<dbReference type="SMART" id="SM00292">
    <property type="entry name" value="BRCT"/>
    <property type="match status" value="5"/>
</dbReference>
<dbReference type="GO" id="GO:0006974">
    <property type="term" value="P:DNA damage response"/>
    <property type="evidence" value="ECO:0007669"/>
    <property type="project" value="UniProtKB-KW"/>
</dbReference>
<keyword evidence="9" id="KW-1185">Reference proteome</keyword>
<dbReference type="Gene3D" id="3.40.50.10190">
    <property type="entry name" value="BRCT domain"/>
    <property type="match status" value="5"/>
</dbReference>
<dbReference type="Pfam" id="PF12738">
    <property type="entry name" value="PTCB-BRCT"/>
    <property type="match status" value="2"/>
</dbReference>
<dbReference type="Pfam" id="PF16589">
    <property type="entry name" value="BRCT_2"/>
    <property type="match status" value="1"/>
</dbReference>
<feature type="domain" description="BRCT" evidence="7">
    <location>
        <begin position="432"/>
        <end position="503"/>
    </location>
</feature>
<feature type="compositionally biased region" description="Acidic residues" evidence="6">
    <location>
        <begin position="178"/>
        <end position="189"/>
    </location>
</feature>
<organism evidence="8 9">
    <name type="scientific">Anabas testudineus</name>
    <name type="common">Climbing perch</name>
    <name type="synonym">Anthias testudineus</name>
    <dbReference type="NCBI Taxonomy" id="64144"/>
    <lineage>
        <taxon>Eukaryota</taxon>
        <taxon>Metazoa</taxon>
        <taxon>Chordata</taxon>
        <taxon>Craniata</taxon>
        <taxon>Vertebrata</taxon>
        <taxon>Euteleostomi</taxon>
        <taxon>Actinopterygii</taxon>
        <taxon>Neopterygii</taxon>
        <taxon>Teleostei</taxon>
        <taxon>Neoteleostei</taxon>
        <taxon>Acanthomorphata</taxon>
        <taxon>Anabantaria</taxon>
        <taxon>Anabantiformes</taxon>
        <taxon>Anabantoidei</taxon>
        <taxon>Anabantidae</taxon>
        <taxon>Anabas</taxon>
    </lineage>
</organism>
<sequence length="801" mass="89854">MYRNMQTWLDNFDCQPVVQLLKAGKGKEVSYNALATHIIADDGDNPEVCESREVFDLPVVKPSWVILSVRCGDLLPVTGFSPESGQIFFGVTACLPSVSLYDLNTLWAYITFNGGECQLNLNKKVSHLVVKEPKGAKFECALKHPGIKIVTLDWITDSVKDKTRKDEALYHPRLTYVEPEDEEESEAESYDQNSHSEGSYSPRRSRPGPKKLNSISPTSPHKPERRSERMFDDSDDDSSTEKEGTNLNWTPAEVIAPTPTISTSTARRRGLAVSEVIPGWSPAARTLRNITNNSDNLSANRPANMSHVRNPKCSYSMSVIQVKLSGCFLLVPQDGFLLGCVFAIADYPEQMADKQLLATWKRVIQACGGAVDPTLTGRCTHLLCESQVSNMYVQALREGKRCVTAHWLNTVLKKKRMVPPHRTLHLPFAFPPGAKPCSQHIISVTGFVDADRDDLKLMAYLTGARYTGYLCRSNTVLICKDPSGLKYDKAKEWKIPCVNAQWLCDILLGNFEALRQIHHSRYSIYTHLEPLVPNPQLVQNLLGAWRTPIKVFPEALTVSVLRCCSIILMPQFAHTERLEETQSPIKKLPPDSTPHVMFTGFEPTQVQQYTKWLHALGGEVADSSQKVTHLMASKVTRTVKFLTAMSVVKHIVSPEWLEESWKSKEFVDEQSHTLKDAEAEVLFGFSLEESLKRAHSAPLFKGKYFYLTPGICPSLSTMKSILESAGGKLLAKQPSYRKIMEHKQNKNLPEIILISCDNDLHLCREYFLKNIGKITHTFVITNNLRVIALASLAFTNHILSI</sequence>
<dbReference type="Ensembl" id="ENSATET00000042719.2">
    <property type="protein sequence ID" value="ENSATEP00000047840.1"/>
    <property type="gene ID" value="ENSATEG00000006556.3"/>
</dbReference>
<evidence type="ECO:0000256" key="4">
    <source>
        <dbReference type="ARBA" id="ARBA00023858"/>
    </source>
</evidence>
<dbReference type="PANTHER" id="PTHR23196:SF1">
    <property type="entry name" value="PAX-INTERACTING PROTEIN 1"/>
    <property type="match status" value="1"/>
</dbReference>
<dbReference type="Pfam" id="PF16770">
    <property type="entry name" value="RTT107_BRCT_5"/>
    <property type="match status" value="1"/>
</dbReference>
<evidence type="ECO:0000256" key="5">
    <source>
        <dbReference type="ARBA" id="ARBA00030146"/>
    </source>
</evidence>
<reference evidence="8" key="3">
    <citation type="submission" date="2025-09" db="UniProtKB">
        <authorList>
            <consortium name="Ensembl"/>
        </authorList>
    </citation>
    <scope>IDENTIFICATION</scope>
</reference>
<dbReference type="CDD" id="cd17714">
    <property type="entry name" value="BRCT_PAXIP1_rpt1"/>
    <property type="match status" value="1"/>
</dbReference>
<evidence type="ECO:0000259" key="7">
    <source>
        <dbReference type="PROSITE" id="PS50172"/>
    </source>
</evidence>
<dbReference type="InterPro" id="IPR051579">
    <property type="entry name" value="DDR_Transcriptional_Reg"/>
</dbReference>
<dbReference type="Pfam" id="PF00533">
    <property type="entry name" value="BRCT"/>
    <property type="match status" value="1"/>
</dbReference>
<name>A0A7N6AH59_ANATE</name>
<gene>
    <name evidence="8" type="primary">PAXIP1</name>
</gene>
<evidence type="ECO:0000313" key="9">
    <source>
        <dbReference type="Proteomes" id="UP000265040"/>
    </source>
</evidence>
<dbReference type="CDD" id="cd17710">
    <property type="entry name" value="BRCT_PAXIP1_rpt2"/>
    <property type="match status" value="1"/>
</dbReference>
<dbReference type="GO" id="GO:0060261">
    <property type="term" value="P:positive regulation of transcription initiation by RNA polymerase II"/>
    <property type="evidence" value="ECO:0007669"/>
    <property type="project" value="TreeGrafter"/>
</dbReference>
<evidence type="ECO:0000256" key="3">
    <source>
        <dbReference type="ARBA" id="ARBA00023242"/>
    </source>
</evidence>
<evidence type="ECO:0000256" key="2">
    <source>
        <dbReference type="ARBA" id="ARBA00022763"/>
    </source>
</evidence>
<feature type="compositionally biased region" description="Basic and acidic residues" evidence="6">
    <location>
        <begin position="221"/>
        <end position="232"/>
    </location>
</feature>
<dbReference type="PANTHER" id="PTHR23196">
    <property type="entry name" value="PAX TRANSCRIPTION ACTIVATION DOMAIN INTERACTING PROTEIN"/>
    <property type="match status" value="1"/>
</dbReference>